<evidence type="ECO:0000259" key="1">
    <source>
        <dbReference type="Pfam" id="PF10536"/>
    </source>
</evidence>
<keyword evidence="3" id="KW-1185">Reference proteome</keyword>
<dbReference type="GO" id="GO:0010073">
    <property type="term" value="P:meristem maintenance"/>
    <property type="evidence" value="ECO:0007669"/>
    <property type="project" value="InterPro"/>
</dbReference>
<dbReference type="AlphaFoldDB" id="A0AAD5NXX2"/>
<organism evidence="2 3">
    <name type="scientific">Acer negundo</name>
    <name type="common">Box elder</name>
    <dbReference type="NCBI Taxonomy" id="4023"/>
    <lineage>
        <taxon>Eukaryota</taxon>
        <taxon>Viridiplantae</taxon>
        <taxon>Streptophyta</taxon>
        <taxon>Embryophyta</taxon>
        <taxon>Tracheophyta</taxon>
        <taxon>Spermatophyta</taxon>
        <taxon>Magnoliopsida</taxon>
        <taxon>eudicotyledons</taxon>
        <taxon>Gunneridae</taxon>
        <taxon>Pentapetalae</taxon>
        <taxon>rosids</taxon>
        <taxon>malvids</taxon>
        <taxon>Sapindales</taxon>
        <taxon>Sapindaceae</taxon>
        <taxon>Hippocastanoideae</taxon>
        <taxon>Acereae</taxon>
        <taxon>Acer</taxon>
    </lineage>
</organism>
<protein>
    <recommendedName>
        <fullName evidence="1">Aminotransferase-like plant mobile domain-containing protein</fullName>
    </recommendedName>
</protein>
<dbReference type="InterPro" id="IPR044824">
    <property type="entry name" value="MAIN-like"/>
</dbReference>
<gene>
    <name evidence="2" type="ORF">LWI28_019926</name>
</gene>
<dbReference type="Proteomes" id="UP001064489">
    <property type="component" value="Chromosome 3"/>
</dbReference>
<proteinExistence type="predicted"/>
<name>A0AAD5NXX2_ACENE</name>
<evidence type="ECO:0000313" key="3">
    <source>
        <dbReference type="Proteomes" id="UP001064489"/>
    </source>
</evidence>
<reference evidence="2" key="2">
    <citation type="submission" date="2023-02" db="EMBL/GenBank/DDBJ databases">
        <authorList>
            <person name="Swenson N.G."/>
            <person name="Wegrzyn J.L."/>
            <person name="Mcevoy S.L."/>
        </authorList>
    </citation>
    <scope>NUCLEOTIDE SEQUENCE</scope>
    <source>
        <strain evidence="2">91603</strain>
        <tissue evidence="2">Leaf</tissue>
    </source>
</reference>
<sequence length="164" mass="18824">MEDLSEAFVEREELMVSPSGDGEPTMRLVHFLQPTVTSIDKLPSSCFSSIPPKFQPKKWPLKVNFYGGRLLQKDWPKWVEKMASLHEPTWKKARMHEAILNSTYEIRKNTDLVLGIAEKWCSETKSFIFSWGEATITLEDLMIHGYFALGSPVFIASGTEELRR</sequence>
<dbReference type="PANTHER" id="PTHR46033">
    <property type="entry name" value="PROTEIN MAIN-LIKE 2"/>
    <property type="match status" value="1"/>
</dbReference>
<evidence type="ECO:0000313" key="2">
    <source>
        <dbReference type="EMBL" id="KAI9186694.1"/>
    </source>
</evidence>
<dbReference type="InterPro" id="IPR019557">
    <property type="entry name" value="AminoTfrase-like_pln_mobile"/>
</dbReference>
<accession>A0AAD5NXX2</accession>
<dbReference type="Pfam" id="PF10536">
    <property type="entry name" value="PMD"/>
    <property type="match status" value="1"/>
</dbReference>
<feature type="domain" description="Aminotransferase-like plant mobile" evidence="1">
    <location>
        <begin position="96"/>
        <end position="160"/>
    </location>
</feature>
<comment type="caution">
    <text evidence="2">The sequence shown here is derived from an EMBL/GenBank/DDBJ whole genome shotgun (WGS) entry which is preliminary data.</text>
</comment>
<dbReference type="PANTHER" id="PTHR46033:SF67">
    <property type="entry name" value="AMINOTRANSFERASE-LIKE, PLANT MOBILE DOMAIN FAMILY PROTEIN"/>
    <property type="match status" value="1"/>
</dbReference>
<dbReference type="EMBL" id="JAJSOW010000100">
    <property type="protein sequence ID" value="KAI9186694.1"/>
    <property type="molecule type" value="Genomic_DNA"/>
</dbReference>
<reference evidence="2" key="1">
    <citation type="journal article" date="2022" name="Plant J.">
        <title>Strategies of tolerance reflected in two North American maple genomes.</title>
        <authorList>
            <person name="McEvoy S.L."/>
            <person name="Sezen U.U."/>
            <person name="Trouern-Trend A."/>
            <person name="McMahon S.M."/>
            <person name="Schaberg P.G."/>
            <person name="Yang J."/>
            <person name="Wegrzyn J.L."/>
            <person name="Swenson N.G."/>
        </authorList>
    </citation>
    <scope>NUCLEOTIDE SEQUENCE</scope>
    <source>
        <strain evidence="2">91603</strain>
    </source>
</reference>